<evidence type="ECO:0000256" key="3">
    <source>
        <dbReference type="ARBA" id="ARBA00022989"/>
    </source>
</evidence>
<dbReference type="EMBL" id="KZ613974">
    <property type="protein sequence ID" value="PMD29487.1"/>
    <property type="molecule type" value="Genomic_DNA"/>
</dbReference>
<keyword evidence="4 5" id="KW-0472">Membrane</keyword>
<proteinExistence type="predicted"/>
<comment type="subcellular location">
    <subcellularLocation>
        <location evidence="1">Membrane</location>
        <topology evidence="1">Multi-pass membrane protein</topology>
    </subcellularLocation>
</comment>
<evidence type="ECO:0000313" key="7">
    <source>
        <dbReference type="EMBL" id="PMD29487.1"/>
    </source>
</evidence>
<feature type="transmembrane region" description="Helical" evidence="5">
    <location>
        <begin position="77"/>
        <end position="96"/>
    </location>
</feature>
<dbReference type="SUPFAM" id="SSF103473">
    <property type="entry name" value="MFS general substrate transporter"/>
    <property type="match status" value="1"/>
</dbReference>
<accession>A0A2J6QT91</accession>
<name>A0A2J6QT91_HYAVF</name>
<gene>
    <name evidence="7" type="ORF">L207DRAFT_593523</name>
</gene>
<keyword evidence="3 5" id="KW-1133">Transmembrane helix</keyword>
<feature type="transmembrane region" description="Helical" evidence="5">
    <location>
        <begin position="205"/>
        <end position="229"/>
    </location>
</feature>
<reference evidence="7 8" key="1">
    <citation type="submission" date="2016-04" db="EMBL/GenBank/DDBJ databases">
        <title>A degradative enzymes factory behind the ericoid mycorrhizal symbiosis.</title>
        <authorList>
            <consortium name="DOE Joint Genome Institute"/>
            <person name="Martino E."/>
            <person name="Morin E."/>
            <person name="Grelet G."/>
            <person name="Kuo A."/>
            <person name="Kohler A."/>
            <person name="Daghino S."/>
            <person name="Barry K."/>
            <person name="Choi C."/>
            <person name="Cichocki N."/>
            <person name="Clum A."/>
            <person name="Copeland A."/>
            <person name="Hainaut M."/>
            <person name="Haridas S."/>
            <person name="Labutti K."/>
            <person name="Lindquist E."/>
            <person name="Lipzen A."/>
            <person name="Khouja H.-R."/>
            <person name="Murat C."/>
            <person name="Ohm R."/>
            <person name="Olson A."/>
            <person name="Spatafora J."/>
            <person name="Veneault-Fourrey C."/>
            <person name="Henrissat B."/>
            <person name="Grigoriev I."/>
            <person name="Martin F."/>
            <person name="Perotto S."/>
        </authorList>
    </citation>
    <scope>NUCLEOTIDE SEQUENCE [LARGE SCALE GENOMIC DNA]</scope>
    <source>
        <strain evidence="7 8">F</strain>
    </source>
</reference>
<sequence length="563" mass="61506">MTFLGIIEDRHLEQVPGTVILDVEGTQLGGSPASSDPGANIGSHIKYGTGKASHLVLVPQPSNDPNDPLNWSAIKKFTIVAVACFGTVLFAAVNGPLLNAALDDLVKEYDKSFTDITQIVSGYYLLVVGASGPFVSAFSRKYGKRPVFLASSIFGLISAIIGSASHSYHGLFAARLVSGLSTCAYESVILSLIGDVCFVHQRGLVASWVQFFLGTVTNASSIISGVIATRLGWHWLFYFMGLFSGLQTIGVYFFVPETSYHRDASYESDQIGVPYLESNDQYHPVSADGKVITIHMERRATSPPELPPKKTYWEELAIFTGTHSDESLVQLLMAPFGTCLNIAALWVVLFGGGFALFNVVTVYVVAQIFSAPPYLLTAEGIGFLSTGPLISGMLATLLISFINDPFIAWASHKNRGVYEPEYRLPLMFMAATTGCGLIAFGHLTHSGSSYYACSAAQGLMIFGVIVVSILTSNYILDAYRGLSNEVFIVSMMFKNFIFFGFSYFVNNWTASAGTQVVFTVWGSIALGLMVLIPPMFFYGKVYRSYWFRHNLLKKFKIVTHAEF</sequence>
<feature type="transmembrane region" description="Helical" evidence="5">
    <location>
        <begin position="424"/>
        <end position="443"/>
    </location>
</feature>
<dbReference type="GO" id="GO:0022857">
    <property type="term" value="F:transmembrane transporter activity"/>
    <property type="evidence" value="ECO:0007669"/>
    <property type="project" value="InterPro"/>
</dbReference>
<feature type="transmembrane region" description="Helical" evidence="5">
    <location>
        <begin position="449"/>
        <end position="470"/>
    </location>
</feature>
<feature type="transmembrane region" description="Helical" evidence="5">
    <location>
        <begin position="516"/>
        <end position="538"/>
    </location>
</feature>
<feature type="domain" description="Major facilitator superfamily (MFS) profile" evidence="6">
    <location>
        <begin position="79"/>
        <end position="563"/>
    </location>
</feature>
<feature type="transmembrane region" description="Helical" evidence="5">
    <location>
        <begin position="147"/>
        <end position="166"/>
    </location>
</feature>
<dbReference type="InterPro" id="IPR036259">
    <property type="entry name" value="MFS_trans_sf"/>
</dbReference>
<dbReference type="PANTHER" id="PTHR23502">
    <property type="entry name" value="MAJOR FACILITATOR SUPERFAMILY"/>
    <property type="match status" value="1"/>
</dbReference>
<keyword evidence="2 5" id="KW-0812">Transmembrane</keyword>
<evidence type="ECO:0000256" key="2">
    <source>
        <dbReference type="ARBA" id="ARBA00022692"/>
    </source>
</evidence>
<dbReference type="InterPro" id="IPR011701">
    <property type="entry name" value="MFS"/>
</dbReference>
<dbReference type="InterPro" id="IPR020846">
    <property type="entry name" value="MFS_dom"/>
</dbReference>
<evidence type="ECO:0000256" key="1">
    <source>
        <dbReference type="ARBA" id="ARBA00004141"/>
    </source>
</evidence>
<protein>
    <submittedName>
        <fullName evidence="7">MFS transporter-like protein</fullName>
    </submittedName>
</protein>
<dbReference type="Proteomes" id="UP000235786">
    <property type="component" value="Unassembled WGS sequence"/>
</dbReference>
<dbReference type="Gene3D" id="1.20.1250.20">
    <property type="entry name" value="MFS general substrate transporter like domains"/>
    <property type="match status" value="1"/>
</dbReference>
<evidence type="ECO:0000259" key="6">
    <source>
        <dbReference type="PROSITE" id="PS50850"/>
    </source>
</evidence>
<dbReference type="Pfam" id="PF07690">
    <property type="entry name" value="MFS_1"/>
    <property type="match status" value="1"/>
</dbReference>
<feature type="transmembrane region" description="Helical" evidence="5">
    <location>
        <begin position="482"/>
        <end position="504"/>
    </location>
</feature>
<dbReference type="AlphaFoldDB" id="A0A2J6QT91"/>
<dbReference type="PANTHER" id="PTHR23502:SF29">
    <property type="entry name" value="TRANSPORTER, PUTATIVE (AFU_ORTHOLOGUE AFUA_6G06680)-RELATED"/>
    <property type="match status" value="1"/>
</dbReference>
<dbReference type="GO" id="GO:0005886">
    <property type="term" value="C:plasma membrane"/>
    <property type="evidence" value="ECO:0007669"/>
    <property type="project" value="TreeGrafter"/>
</dbReference>
<evidence type="ECO:0000256" key="4">
    <source>
        <dbReference type="ARBA" id="ARBA00023136"/>
    </source>
</evidence>
<feature type="transmembrane region" description="Helical" evidence="5">
    <location>
        <begin position="235"/>
        <end position="255"/>
    </location>
</feature>
<dbReference type="OrthoDB" id="2585655at2759"/>
<keyword evidence="8" id="KW-1185">Reference proteome</keyword>
<evidence type="ECO:0000256" key="5">
    <source>
        <dbReference type="SAM" id="Phobius"/>
    </source>
</evidence>
<feature type="transmembrane region" description="Helical" evidence="5">
    <location>
        <begin position="381"/>
        <end position="403"/>
    </location>
</feature>
<dbReference type="PROSITE" id="PS50850">
    <property type="entry name" value="MFS"/>
    <property type="match status" value="1"/>
</dbReference>
<organism evidence="7 8">
    <name type="scientific">Hyaloscypha variabilis (strain UAMH 11265 / GT02V1 / F)</name>
    <name type="common">Meliniomyces variabilis</name>
    <dbReference type="NCBI Taxonomy" id="1149755"/>
    <lineage>
        <taxon>Eukaryota</taxon>
        <taxon>Fungi</taxon>
        <taxon>Dikarya</taxon>
        <taxon>Ascomycota</taxon>
        <taxon>Pezizomycotina</taxon>
        <taxon>Leotiomycetes</taxon>
        <taxon>Helotiales</taxon>
        <taxon>Hyaloscyphaceae</taxon>
        <taxon>Hyaloscypha</taxon>
        <taxon>Hyaloscypha variabilis</taxon>
    </lineage>
</organism>
<evidence type="ECO:0000313" key="8">
    <source>
        <dbReference type="Proteomes" id="UP000235786"/>
    </source>
</evidence>
<feature type="transmembrane region" description="Helical" evidence="5">
    <location>
        <begin position="116"/>
        <end position="135"/>
    </location>
</feature>
<feature type="transmembrane region" description="Helical" evidence="5">
    <location>
        <begin position="343"/>
        <end position="369"/>
    </location>
</feature>
<dbReference type="STRING" id="1149755.A0A2J6QT91"/>
<feature type="transmembrane region" description="Helical" evidence="5">
    <location>
        <begin position="172"/>
        <end position="193"/>
    </location>
</feature>